<proteinExistence type="predicted"/>
<feature type="compositionally biased region" description="Basic and acidic residues" evidence="1">
    <location>
        <begin position="103"/>
        <end position="127"/>
    </location>
</feature>
<accession>A0ABR1K7Q2</accession>
<protein>
    <submittedName>
        <fullName evidence="2">Uncharacterized protein</fullName>
    </submittedName>
</protein>
<comment type="caution">
    <text evidence="2">The sequence shown here is derived from an EMBL/GenBank/DDBJ whole genome shotgun (WGS) entry which is preliminary data.</text>
</comment>
<feature type="compositionally biased region" description="Low complexity" evidence="1">
    <location>
        <begin position="40"/>
        <end position="52"/>
    </location>
</feature>
<evidence type="ECO:0000313" key="3">
    <source>
        <dbReference type="Proteomes" id="UP001363622"/>
    </source>
</evidence>
<evidence type="ECO:0000256" key="1">
    <source>
        <dbReference type="SAM" id="MobiDB-lite"/>
    </source>
</evidence>
<reference evidence="2 3" key="1">
    <citation type="submission" date="2024-04" db="EMBL/GenBank/DDBJ databases">
        <title>Phyllosticta paracitricarpa is synonymous to the EU quarantine fungus P. citricarpa based on phylogenomic analyses.</title>
        <authorList>
            <consortium name="Lawrence Berkeley National Laboratory"/>
            <person name="Van Ingen-Buijs V.A."/>
            <person name="Van Westerhoven A.C."/>
            <person name="Haridas S."/>
            <person name="Skiadas P."/>
            <person name="Martin F."/>
            <person name="Groenewald J.Z."/>
            <person name="Crous P.W."/>
            <person name="Seidl M.F."/>
        </authorList>
    </citation>
    <scope>NUCLEOTIDE SEQUENCE [LARGE SCALE GENOMIC DNA]</scope>
    <source>
        <strain evidence="2 3">CBS 123371</strain>
    </source>
</reference>
<feature type="compositionally biased region" description="Basic residues" evidence="1">
    <location>
        <begin position="137"/>
        <end position="147"/>
    </location>
</feature>
<keyword evidence="3" id="KW-1185">Reference proteome</keyword>
<gene>
    <name evidence="2" type="ORF">IWZ03DRAFT_390704</name>
</gene>
<dbReference type="EMBL" id="JBBPHU010000019">
    <property type="protein sequence ID" value="KAK7509178.1"/>
    <property type="molecule type" value="Genomic_DNA"/>
</dbReference>
<feature type="region of interest" description="Disordered" evidence="1">
    <location>
        <begin position="37"/>
        <end position="190"/>
    </location>
</feature>
<sequence length="223" mass="24025">MKGKKHPRRLSLSLSALPDTPFLGALDVSRLAEGEERVFRVPGSPSSAVSRARGGGGAETASMLSSTFDMNLDERATTMGKDMGMRRHGSAPQRGVRGTACERSGDDGRRMTRHSYDETSTPARDRTPSSSASHRSSLPRHRSHGRHTTAIATATTPSTMAETETVATIERAKDAEKEELGEKQSESAMDKEVDGIARRLAFAIKNGRAKGSRAVKVSWVVGF</sequence>
<feature type="compositionally biased region" description="Low complexity" evidence="1">
    <location>
        <begin position="148"/>
        <end position="161"/>
    </location>
</feature>
<dbReference type="Proteomes" id="UP001363622">
    <property type="component" value="Unassembled WGS sequence"/>
</dbReference>
<organism evidence="2 3">
    <name type="scientific">Phyllosticta citriasiana</name>
    <dbReference type="NCBI Taxonomy" id="595635"/>
    <lineage>
        <taxon>Eukaryota</taxon>
        <taxon>Fungi</taxon>
        <taxon>Dikarya</taxon>
        <taxon>Ascomycota</taxon>
        <taxon>Pezizomycotina</taxon>
        <taxon>Dothideomycetes</taxon>
        <taxon>Dothideomycetes incertae sedis</taxon>
        <taxon>Botryosphaeriales</taxon>
        <taxon>Phyllostictaceae</taxon>
        <taxon>Phyllosticta</taxon>
    </lineage>
</organism>
<evidence type="ECO:0000313" key="2">
    <source>
        <dbReference type="EMBL" id="KAK7509178.1"/>
    </source>
</evidence>
<feature type="compositionally biased region" description="Basic and acidic residues" evidence="1">
    <location>
        <begin position="170"/>
        <end position="190"/>
    </location>
</feature>
<name>A0ABR1K7Q2_9PEZI</name>